<name>C3MIW5_SACI2</name>
<evidence type="ECO:0000313" key="2">
    <source>
        <dbReference type="Proteomes" id="UP000001747"/>
    </source>
</evidence>
<protein>
    <recommendedName>
        <fullName evidence="3">PD(D/E)XK endonuclease domain-containing protein</fullName>
    </recommendedName>
</protein>
<accession>C3MIW5</accession>
<dbReference type="AlphaFoldDB" id="C3MIW5"/>
<gene>
    <name evidence="1" type="ordered locus">LS215_2060</name>
</gene>
<dbReference type="Proteomes" id="UP000001747">
    <property type="component" value="Chromosome"/>
</dbReference>
<dbReference type="HOGENOM" id="CLU_1883566_0_0_2"/>
<evidence type="ECO:0000313" key="1">
    <source>
        <dbReference type="EMBL" id="ACP36052.1"/>
    </source>
</evidence>
<organism evidence="1 2">
    <name type="scientific">Saccharolobus islandicus (strain L.S.2.15 / Lassen #1)</name>
    <name type="common">Sulfolobus islandicus</name>
    <dbReference type="NCBI Taxonomy" id="429572"/>
    <lineage>
        <taxon>Archaea</taxon>
        <taxon>Thermoproteota</taxon>
        <taxon>Thermoprotei</taxon>
        <taxon>Sulfolobales</taxon>
        <taxon>Sulfolobaceae</taxon>
        <taxon>Saccharolobus</taxon>
    </lineage>
</organism>
<reference evidence="1 2" key="1">
    <citation type="journal article" date="2009" name="Proc. Natl. Acad. Sci. U.S.A.">
        <title>Biogeography of the Sulfolobus islandicus pan-genome.</title>
        <authorList>
            <person name="Reno M.L."/>
            <person name="Held N.L."/>
            <person name="Fields C.J."/>
            <person name="Burke P.V."/>
            <person name="Whitaker R.J."/>
        </authorList>
    </citation>
    <scope>NUCLEOTIDE SEQUENCE [LARGE SCALE GENOMIC DNA]</scope>
    <source>
        <strain evidence="2">L.S.2.15 / Lassen #1</strain>
    </source>
</reference>
<sequence length="141" mass="16587">MTKTNKSYSNQVIGNIALYYTAYILSRHEWNVLPTSRNTRGVDIVIYSQDGTKMHTIQVKGLFKRNPVPFGSNLNNLIAEFYVIVLLNELKSEPWAFVLKKENIIEKLVKRDKNRKVSYWLNDMKFLSEFKDKWDIIGYGY</sequence>
<dbReference type="KEGG" id="sis:LS215_2060"/>
<proteinExistence type="predicted"/>
<evidence type="ECO:0008006" key="3">
    <source>
        <dbReference type="Google" id="ProtNLM"/>
    </source>
</evidence>
<dbReference type="EMBL" id="CP001399">
    <property type="protein sequence ID" value="ACP36052.1"/>
    <property type="molecule type" value="Genomic_DNA"/>
</dbReference>